<dbReference type="Gene3D" id="3.30.565.10">
    <property type="entry name" value="Histidine kinase-like ATPase, C-terminal domain"/>
    <property type="match status" value="1"/>
</dbReference>
<reference evidence="2 3" key="1">
    <citation type="submission" date="2022-01" db="EMBL/GenBank/DDBJ databases">
        <title>Whole genome-based taxonomy of the Shewanellaceae.</title>
        <authorList>
            <person name="Martin-Rodriguez A.J."/>
        </authorList>
    </citation>
    <scope>NUCLEOTIDE SEQUENCE [LARGE SCALE GENOMIC DNA]</scope>
    <source>
        <strain evidence="2 3">DSM 17177</strain>
    </source>
</reference>
<keyword evidence="3" id="KW-1185">Reference proteome</keyword>
<comment type="caution">
    <text evidence="2">The sequence shown here is derived from an EMBL/GenBank/DDBJ whole genome shotgun (WGS) entry which is preliminary data.</text>
</comment>
<name>A0ABT0LC54_9GAMM</name>
<accession>A0ABT0LC54</accession>
<evidence type="ECO:0000259" key="1">
    <source>
        <dbReference type="Pfam" id="PF13581"/>
    </source>
</evidence>
<protein>
    <submittedName>
        <fullName evidence="2">ATP-binding protein</fullName>
    </submittedName>
</protein>
<dbReference type="InterPro" id="IPR003594">
    <property type="entry name" value="HATPase_dom"/>
</dbReference>
<keyword evidence="2" id="KW-0067">ATP-binding</keyword>
<sequence>MPVLKGFNRIYPSSLNTSREVSADIIPFWHELELAEELICQMELCLVEIVNNVFEHSYHSVEGDKLEIESYCEQGNPTLVVKVSDYGTAMPLDLLDDKLTEEFVVPDPEDPETWTVSNRGLRILQELTDKTEYISEIGRNTLTFFRHTQPESGLDK</sequence>
<dbReference type="SUPFAM" id="SSF55874">
    <property type="entry name" value="ATPase domain of HSP90 chaperone/DNA topoisomerase II/histidine kinase"/>
    <property type="match status" value="1"/>
</dbReference>
<dbReference type="Pfam" id="PF13581">
    <property type="entry name" value="HATPase_c_2"/>
    <property type="match status" value="1"/>
</dbReference>
<dbReference type="InterPro" id="IPR036890">
    <property type="entry name" value="HATPase_C_sf"/>
</dbReference>
<dbReference type="RefSeq" id="WP_248940565.1">
    <property type="nucleotide sequence ID" value="NZ_JAKIKS010000043.1"/>
</dbReference>
<evidence type="ECO:0000313" key="3">
    <source>
        <dbReference type="Proteomes" id="UP001203423"/>
    </source>
</evidence>
<evidence type="ECO:0000313" key="2">
    <source>
        <dbReference type="EMBL" id="MCL1125249.1"/>
    </source>
</evidence>
<dbReference type="CDD" id="cd16936">
    <property type="entry name" value="HATPase_RsbW-like"/>
    <property type="match status" value="1"/>
</dbReference>
<gene>
    <name evidence="2" type="ORF">L2764_12380</name>
</gene>
<dbReference type="Proteomes" id="UP001203423">
    <property type="component" value="Unassembled WGS sequence"/>
</dbReference>
<dbReference type="EMBL" id="JAKIKS010000043">
    <property type="protein sequence ID" value="MCL1125249.1"/>
    <property type="molecule type" value="Genomic_DNA"/>
</dbReference>
<feature type="domain" description="Histidine kinase/HSP90-like ATPase" evidence="1">
    <location>
        <begin position="31"/>
        <end position="144"/>
    </location>
</feature>
<proteinExistence type="predicted"/>
<dbReference type="GO" id="GO:0005524">
    <property type="term" value="F:ATP binding"/>
    <property type="evidence" value="ECO:0007669"/>
    <property type="project" value="UniProtKB-KW"/>
</dbReference>
<organism evidence="2 3">
    <name type="scientific">Shewanella surugensis</name>
    <dbReference type="NCBI Taxonomy" id="212020"/>
    <lineage>
        <taxon>Bacteria</taxon>
        <taxon>Pseudomonadati</taxon>
        <taxon>Pseudomonadota</taxon>
        <taxon>Gammaproteobacteria</taxon>
        <taxon>Alteromonadales</taxon>
        <taxon>Shewanellaceae</taxon>
        <taxon>Shewanella</taxon>
    </lineage>
</organism>
<keyword evidence="2" id="KW-0547">Nucleotide-binding</keyword>